<organism evidence="1">
    <name type="scientific">gut metagenome</name>
    <dbReference type="NCBI Taxonomy" id="749906"/>
    <lineage>
        <taxon>unclassified sequences</taxon>
        <taxon>metagenomes</taxon>
        <taxon>organismal metagenomes</taxon>
    </lineage>
</organism>
<evidence type="ECO:0000313" key="1">
    <source>
        <dbReference type="EMBL" id="EJW97813.1"/>
    </source>
</evidence>
<sequence length="37" mass="4336">MLTNRHTSVSKKQYVSFFLSSSEHRTLALPFVLLLRQ</sequence>
<accession>J9FTI2</accession>
<gene>
    <name evidence="1" type="ORF">EVA_14080</name>
</gene>
<comment type="caution">
    <text evidence="1">The sequence shown here is derived from an EMBL/GenBank/DDBJ whole genome shotgun (WGS) entry which is preliminary data.</text>
</comment>
<protein>
    <submittedName>
        <fullName evidence="1">Uncharacterized protein</fullName>
    </submittedName>
</protein>
<proteinExistence type="predicted"/>
<dbReference type="EMBL" id="AMCI01004573">
    <property type="protein sequence ID" value="EJW97813.1"/>
    <property type="molecule type" value="Genomic_DNA"/>
</dbReference>
<reference evidence="1" key="1">
    <citation type="journal article" date="2012" name="PLoS ONE">
        <title>Gene sets for utilization of primary and secondary nutrition supplies in the distal gut of endangered iberian lynx.</title>
        <authorList>
            <person name="Alcaide M."/>
            <person name="Messina E."/>
            <person name="Richter M."/>
            <person name="Bargiela R."/>
            <person name="Peplies J."/>
            <person name="Huws S.A."/>
            <person name="Newbold C.J."/>
            <person name="Golyshin P.N."/>
            <person name="Simon M.A."/>
            <person name="Lopez G."/>
            <person name="Yakimov M.M."/>
            <person name="Ferrer M."/>
        </authorList>
    </citation>
    <scope>NUCLEOTIDE SEQUENCE</scope>
</reference>
<name>J9FTI2_9ZZZZ</name>
<dbReference type="AlphaFoldDB" id="J9FTI2"/>